<sequence length="86" mass="9103">MPEPQRTDGGGAGEESVSSVSLELMAKDCAGRRIQGIRMMHSKPENFINEDGHNPVIAPQIGPNQSPKTSPSTLGRSETYGPGPSQ</sequence>
<keyword evidence="3" id="KW-1185">Reference proteome</keyword>
<organism evidence="2 3">
    <name type="scientific">Austropuccinia psidii MF-1</name>
    <dbReference type="NCBI Taxonomy" id="1389203"/>
    <lineage>
        <taxon>Eukaryota</taxon>
        <taxon>Fungi</taxon>
        <taxon>Dikarya</taxon>
        <taxon>Basidiomycota</taxon>
        <taxon>Pucciniomycotina</taxon>
        <taxon>Pucciniomycetes</taxon>
        <taxon>Pucciniales</taxon>
        <taxon>Sphaerophragmiaceae</taxon>
        <taxon>Austropuccinia</taxon>
    </lineage>
</organism>
<dbReference type="EMBL" id="AVOT02134422">
    <property type="protein sequence ID" value="MBW0589473.1"/>
    <property type="molecule type" value="Genomic_DNA"/>
</dbReference>
<name>A0A9Q3Q8K8_9BASI</name>
<evidence type="ECO:0000313" key="3">
    <source>
        <dbReference type="Proteomes" id="UP000765509"/>
    </source>
</evidence>
<accession>A0A9Q3Q8K8</accession>
<reference evidence="2" key="1">
    <citation type="submission" date="2021-03" db="EMBL/GenBank/DDBJ databases">
        <title>Draft genome sequence of rust myrtle Austropuccinia psidii MF-1, a brazilian biotype.</title>
        <authorList>
            <person name="Quecine M.C."/>
            <person name="Pachon D.M.R."/>
            <person name="Bonatelli M.L."/>
            <person name="Correr F.H."/>
            <person name="Franceschini L.M."/>
            <person name="Leite T.F."/>
            <person name="Margarido G.R.A."/>
            <person name="Almeida C.A."/>
            <person name="Ferrarezi J.A."/>
            <person name="Labate C.A."/>
        </authorList>
    </citation>
    <scope>NUCLEOTIDE SEQUENCE</scope>
    <source>
        <strain evidence="2">MF-1</strain>
    </source>
</reference>
<dbReference type="Proteomes" id="UP000765509">
    <property type="component" value="Unassembled WGS sequence"/>
</dbReference>
<feature type="region of interest" description="Disordered" evidence="1">
    <location>
        <begin position="45"/>
        <end position="86"/>
    </location>
</feature>
<proteinExistence type="predicted"/>
<evidence type="ECO:0000313" key="2">
    <source>
        <dbReference type="EMBL" id="MBW0589473.1"/>
    </source>
</evidence>
<comment type="caution">
    <text evidence="2">The sequence shown here is derived from an EMBL/GenBank/DDBJ whole genome shotgun (WGS) entry which is preliminary data.</text>
</comment>
<evidence type="ECO:0000256" key="1">
    <source>
        <dbReference type="SAM" id="MobiDB-lite"/>
    </source>
</evidence>
<dbReference type="AlphaFoldDB" id="A0A9Q3Q8K8"/>
<feature type="compositionally biased region" description="Polar residues" evidence="1">
    <location>
        <begin position="62"/>
        <end position="76"/>
    </location>
</feature>
<gene>
    <name evidence="2" type="ORF">O181_129188</name>
</gene>
<protein>
    <submittedName>
        <fullName evidence="2">Uncharacterized protein</fullName>
    </submittedName>
</protein>